<feature type="chain" id="PRO_5030609520" evidence="1">
    <location>
        <begin position="22"/>
        <end position="247"/>
    </location>
</feature>
<protein>
    <submittedName>
        <fullName evidence="2">Lysophospholipase L1-like esterase</fullName>
    </submittedName>
</protein>
<name>A0A7W6NNN3_9CAUL</name>
<organism evidence="2 3">
    <name type="scientific">Brevundimonas lenta</name>
    <dbReference type="NCBI Taxonomy" id="424796"/>
    <lineage>
        <taxon>Bacteria</taxon>
        <taxon>Pseudomonadati</taxon>
        <taxon>Pseudomonadota</taxon>
        <taxon>Alphaproteobacteria</taxon>
        <taxon>Caulobacterales</taxon>
        <taxon>Caulobacteraceae</taxon>
        <taxon>Brevundimonas</taxon>
    </lineage>
</organism>
<dbReference type="CDD" id="cd00229">
    <property type="entry name" value="SGNH_hydrolase"/>
    <property type="match status" value="1"/>
</dbReference>
<keyword evidence="3" id="KW-1185">Reference proteome</keyword>
<dbReference type="AlphaFoldDB" id="A0A7W6NNN3"/>
<keyword evidence="1" id="KW-0732">Signal</keyword>
<dbReference type="PANTHER" id="PTHR30383">
    <property type="entry name" value="THIOESTERASE 1/PROTEASE 1/LYSOPHOSPHOLIPASE L1"/>
    <property type="match status" value="1"/>
</dbReference>
<evidence type="ECO:0000256" key="1">
    <source>
        <dbReference type="SAM" id="SignalP"/>
    </source>
</evidence>
<dbReference type="InterPro" id="IPR051532">
    <property type="entry name" value="Ester_Hydrolysis_Enzymes"/>
</dbReference>
<dbReference type="PANTHER" id="PTHR30383:SF5">
    <property type="entry name" value="SGNH HYDROLASE-TYPE ESTERASE DOMAIN-CONTAINING PROTEIN"/>
    <property type="match status" value="1"/>
</dbReference>
<sequence length="247" mass="25873">MKSAVLPAALALSLLATVVQAQTAPAACPVSPEHVVANAGLSKSRAAVAGGKLTILAMGSSSIEGVGASRRELSFVPLLEAGLERRLPGVEVTVINRGIGGETAKETADRLSGEIAANSPDLVIWQLGTNDVLRDRPMADVFADFRRGEAILDAAGVEVLLIDPQRVPEGTSNPSFRGRNPALGEMARLIDLEGGRKNYAVLRRFDAMEAWSGLDRGGVGPDDLHLNDQGYACWAEVTAEGLAAALR</sequence>
<dbReference type="SUPFAM" id="SSF52266">
    <property type="entry name" value="SGNH hydrolase"/>
    <property type="match status" value="1"/>
</dbReference>
<dbReference type="Pfam" id="PF25182">
    <property type="entry name" value="NonGDSL"/>
    <property type="match status" value="1"/>
</dbReference>
<dbReference type="EMBL" id="JACIDM010000001">
    <property type="protein sequence ID" value="MBB4082545.1"/>
    <property type="molecule type" value="Genomic_DNA"/>
</dbReference>
<gene>
    <name evidence="2" type="ORF">GGR12_001384</name>
</gene>
<dbReference type="RefSeq" id="WP_183203614.1">
    <property type="nucleotide sequence ID" value="NZ_BAAAER010000001.1"/>
</dbReference>
<reference evidence="2 3" key="1">
    <citation type="submission" date="2020-08" db="EMBL/GenBank/DDBJ databases">
        <title>Genomic Encyclopedia of Type Strains, Phase IV (KMG-IV): sequencing the most valuable type-strain genomes for metagenomic binning, comparative biology and taxonomic classification.</title>
        <authorList>
            <person name="Goeker M."/>
        </authorList>
    </citation>
    <scope>NUCLEOTIDE SEQUENCE [LARGE SCALE GENOMIC DNA]</scope>
    <source>
        <strain evidence="2 3">DSM 23960</strain>
    </source>
</reference>
<evidence type="ECO:0000313" key="2">
    <source>
        <dbReference type="EMBL" id="MBB4082545.1"/>
    </source>
</evidence>
<dbReference type="Gene3D" id="3.40.50.1110">
    <property type="entry name" value="SGNH hydrolase"/>
    <property type="match status" value="1"/>
</dbReference>
<dbReference type="InterPro" id="IPR036514">
    <property type="entry name" value="SGNH_hydro_sf"/>
</dbReference>
<dbReference type="GO" id="GO:0004622">
    <property type="term" value="F:phosphatidylcholine lysophospholipase activity"/>
    <property type="evidence" value="ECO:0007669"/>
    <property type="project" value="TreeGrafter"/>
</dbReference>
<evidence type="ECO:0000313" key="3">
    <source>
        <dbReference type="Proteomes" id="UP000529946"/>
    </source>
</evidence>
<dbReference type="InterPro" id="IPR057572">
    <property type="entry name" value="NonGDSL"/>
</dbReference>
<accession>A0A7W6NNN3</accession>
<comment type="caution">
    <text evidence="2">The sequence shown here is derived from an EMBL/GenBank/DDBJ whole genome shotgun (WGS) entry which is preliminary data.</text>
</comment>
<feature type="signal peptide" evidence="1">
    <location>
        <begin position="1"/>
        <end position="21"/>
    </location>
</feature>
<dbReference type="Proteomes" id="UP000529946">
    <property type="component" value="Unassembled WGS sequence"/>
</dbReference>
<proteinExistence type="predicted"/>